<reference evidence="2" key="1">
    <citation type="submission" date="2022-05" db="EMBL/GenBank/DDBJ databases">
        <authorList>
            <person name="Okamura Y."/>
        </authorList>
    </citation>
    <scope>NUCLEOTIDE SEQUENCE</scope>
</reference>
<dbReference type="EMBL" id="CALOZG010000005">
    <property type="protein sequence ID" value="CAH4028480.1"/>
    <property type="molecule type" value="Genomic_DNA"/>
</dbReference>
<dbReference type="Proteomes" id="UP001152562">
    <property type="component" value="Unassembled WGS sequence"/>
</dbReference>
<keyword evidence="3" id="KW-1185">Reference proteome</keyword>
<evidence type="ECO:0000256" key="1">
    <source>
        <dbReference type="SAM" id="MobiDB-lite"/>
    </source>
</evidence>
<evidence type="ECO:0000313" key="3">
    <source>
        <dbReference type="Proteomes" id="UP001152562"/>
    </source>
</evidence>
<comment type="caution">
    <text evidence="2">The sequence shown here is derived from an EMBL/GenBank/DDBJ whole genome shotgun (WGS) entry which is preliminary data.</text>
</comment>
<sequence>MRGSGSPRPQRTVPLSPGPAGLELSAREASPQFKTHNRAIIRRKHGSIQHKAPRLRTVTVTHKRILHWPRCIQGVQHSRPVV</sequence>
<accession>A0A9P0TBG5</accession>
<gene>
    <name evidence="2" type="ORF">PIBRA_LOCUS5314</name>
</gene>
<feature type="region of interest" description="Disordered" evidence="1">
    <location>
        <begin position="1"/>
        <end position="31"/>
    </location>
</feature>
<name>A0A9P0TBG5_PIEBR</name>
<proteinExistence type="predicted"/>
<evidence type="ECO:0000313" key="2">
    <source>
        <dbReference type="EMBL" id="CAH4028480.1"/>
    </source>
</evidence>
<protein>
    <submittedName>
        <fullName evidence="2">Uncharacterized protein</fullName>
    </submittedName>
</protein>
<dbReference type="AlphaFoldDB" id="A0A9P0TBG5"/>
<organism evidence="2 3">
    <name type="scientific">Pieris brassicae</name>
    <name type="common">White butterfly</name>
    <name type="synonym">Large white butterfly</name>
    <dbReference type="NCBI Taxonomy" id="7116"/>
    <lineage>
        <taxon>Eukaryota</taxon>
        <taxon>Metazoa</taxon>
        <taxon>Ecdysozoa</taxon>
        <taxon>Arthropoda</taxon>
        <taxon>Hexapoda</taxon>
        <taxon>Insecta</taxon>
        <taxon>Pterygota</taxon>
        <taxon>Neoptera</taxon>
        <taxon>Endopterygota</taxon>
        <taxon>Lepidoptera</taxon>
        <taxon>Glossata</taxon>
        <taxon>Ditrysia</taxon>
        <taxon>Papilionoidea</taxon>
        <taxon>Pieridae</taxon>
        <taxon>Pierinae</taxon>
        <taxon>Pieris</taxon>
    </lineage>
</organism>